<evidence type="ECO:0000313" key="3">
    <source>
        <dbReference type="EMBL" id="KAH9581245.1"/>
    </source>
</evidence>
<dbReference type="Proteomes" id="UP000471633">
    <property type="component" value="Unassembled WGS sequence"/>
</dbReference>
<dbReference type="KEGG" id="shx:MS3_00008440"/>
<accession>A0A094ZTB4</accession>
<dbReference type="EMBL" id="KL250885">
    <property type="protein sequence ID" value="KGB37442.1"/>
    <property type="molecule type" value="Genomic_DNA"/>
</dbReference>
<dbReference type="InterPro" id="IPR037660">
    <property type="entry name" value="CCDC51"/>
</dbReference>
<evidence type="ECO:0000313" key="4">
    <source>
        <dbReference type="EMBL" id="KGB37442.1"/>
    </source>
</evidence>
<keyword evidence="1" id="KW-0175">Coiled coil</keyword>
<keyword evidence="2" id="KW-0812">Transmembrane</keyword>
<feature type="coiled-coil region" evidence="1">
    <location>
        <begin position="217"/>
        <end position="251"/>
    </location>
</feature>
<dbReference type="CTD" id="24593215"/>
<keyword evidence="5" id="KW-1185">Reference proteome</keyword>
<protein>
    <submittedName>
        <fullName evidence="4">Coiled-coil domain-containing protein 51</fullName>
    </submittedName>
</protein>
<keyword evidence="2" id="KW-1133">Transmembrane helix</keyword>
<gene>
    <name evidence="3" type="ORF">MS3_00008440</name>
    <name evidence="4" type="ORF">MS3_05783</name>
</gene>
<reference evidence="4" key="1">
    <citation type="journal article" date="2012" name="Nat. Genet.">
        <title>Whole-genome sequence of Schistosoma haematobium.</title>
        <authorList>
            <person name="Young N.D."/>
            <person name="Jex A.R."/>
            <person name="Li B."/>
            <person name="Liu S."/>
            <person name="Yang L."/>
            <person name="Xiong Z."/>
            <person name="Li Y."/>
            <person name="Cantacessi C."/>
            <person name="Hall R.S."/>
            <person name="Xu X."/>
            <person name="Chen F."/>
            <person name="Wu X."/>
            <person name="Zerlotini A."/>
            <person name="Oliveira G."/>
            <person name="Hofmann A."/>
            <person name="Zhang G."/>
            <person name="Fang X."/>
            <person name="Kang Y."/>
            <person name="Campbell B.E."/>
            <person name="Loukas A."/>
            <person name="Ranganathan S."/>
            <person name="Rollinson D."/>
            <person name="Rinaldi G."/>
            <person name="Brindley P.J."/>
            <person name="Yang H."/>
            <person name="Wang J."/>
            <person name="Wang J."/>
            <person name="Gasser R.B."/>
        </authorList>
    </citation>
    <scope>NUCLEOTIDE SEQUENCE [LARGE SCALE GENOMIC DNA]</scope>
</reference>
<dbReference type="GeneID" id="24593215"/>
<evidence type="ECO:0000313" key="5">
    <source>
        <dbReference type="Proteomes" id="UP000471633"/>
    </source>
</evidence>
<keyword evidence="2" id="KW-0472">Membrane</keyword>
<dbReference type="PANTHER" id="PTHR28624:SF1">
    <property type="entry name" value="MITOCHONDRIAL POTASSIUM CHANNEL"/>
    <property type="match status" value="1"/>
</dbReference>
<proteinExistence type="predicted"/>
<sequence>MLPNLPMRLVKNLVNFPAVVRQSIIDSYEKLKSTDYRPIYEIYDNLTGLDRVRSLHVGVAEAERNFVQKQVERRACQTEVFQLEEARNRINIQLDSVKRSDESFLKLVTELHELSRQHQQARDKLTSIELAEQVTFEQFSSILRHSQAEERIQASRMRQWTVGFSLAAGLIGFSATWIRFRQLDKQNASSLRLTSATGQPTTEYSIQDITSSLHSSNQRLKTTLDDLNQIRNNLNDLIKTLKENLNVINMNITKSSDVKDGQLPVVNMIAEIPSIGETKYMYYAYGTGILLLSTFILFLINR</sequence>
<dbReference type="EMBL" id="AMPZ03000006">
    <property type="protein sequence ID" value="KAH9581245.1"/>
    <property type="molecule type" value="Genomic_DNA"/>
</dbReference>
<feature type="transmembrane region" description="Helical" evidence="2">
    <location>
        <begin position="280"/>
        <end position="300"/>
    </location>
</feature>
<dbReference type="AlphaFoldDB" id="A0A094ZTB4"/>
<reference evidence="3" key="4">
    <citation type="journal article" date="2022" name="PLoS Pathog.">
        <title>Chromosome-level genome of Schistosoma haematobium underpins genome-wide explorations of molecular variation.</title>
        <authorList>
            <person name="Stroehlein A.J."/>
            <person name="Korhonen P.K."/>
            <person name="Lee V.V."/>
            <person name="Ralph S.A."/>
            <person name="Mentink-Kane M."/>
            <person name="You H."/>
            <person name="McManus D.P."/>
            <person name="Tchuente L.T."/>
            <person name="Stothard J.R."/>
            <person name="Kaur P."/>
            <person name="Dudchenko O."/>
            <person name="Aiden E.L."/>
            <person name="Yang B."/>
            <person name="Yang H."/>
            <person name="Emery A.M."/>
            <person name="Webster B.L."/>
            <person name="Brindley P.J."/>
            <person name="Rollinson D."/>
            <person name="Chang B.C.H."/>
            <person name="Gasser R.B."/>
            <person name="Young N.D."/>
        </authorList>
    </citation>
    <scope>NUCLEOTIDE SEQUENCE</scope>
</reference>
<reference evidence="3" key="3">
    <citation type="submission" date="2021-06" db="EMBL/GenBank/DDBJ databases">
        <title>Chromosome-level genome assembly for S. haematobium.</title>
        <authorList>
            <person name="Stroehlein A.J."/>
        </authorList>
    </citation>
    <scope>NUCLEOTIDE SEQUENCE</scope>
</reference>
<evidence type="ECO:0000256" key="2">
    <source>
        <dbReference type="SAM" id="Phobius"/>
    </source>
</evidence>
<name>A0A094ZTB4_SCHHA</name>
<dbReference type="RefSeq" id="XP_012797204.1">
    <property type="nucleotide sequence ID" value="XM_012941750.3"/>
</dbReference>
<dbReference type="PANTHER" id="PTHR28624">
    <property type="entry name" value="COILED-COIL DOMAIN-CONTAINING PROTEIN 51"/>
    <property type="match status" value="1"/>
</dbReference>
<reference evidence="3" key="2">
    <citation type="journal article" date="2019" name="Gigascience">
        <title>High-quality Schistosoma haematobium genome achieved by single-molecule and long-range sequencing.</title>
        <authorList>
            <person name="Stroehlein A.J."/>
            <person name="Korhonen P.K."/>
            <person name="Chong T.M."/>
            <person name="Lim Y.L."/>
            <person name="Chan K.G."/>
            <person name="Webster B."/>
            <person name="Rollinson D."/>
            <person name="Brindley P.J."/>
            <person name="Gasser R.B."/>
            <person name="Young N.D."/>
        </authorList>
    </citation>
    <scope>NUCLEOTIDE SEQUENCE</scope>
</reference>
<organism evidence="4">
    <name type="scientific">Schistosoma haematobium</name>
    <name type="common">Blood fluke</name>
    <dbReference type="NCBI Taxonomy" id="6185"/>
    <lineage>
        <taxon>Eukaryota</taxon>
        <taxon>Metazoa</taxon>
        <taxon>Spiralia</taxon>
        <taxon>Lophotrochozoa</taxon>
        <taxon>Platyhelminthes</taxon>
        <taxon>Trematoda</taxon>
        <taxon>Digenea</taxon>
        <taxon>Strigeidida</taxon>
        <taxon>Schistosomatoidea</taxon>
        <taxon>Schistosomatidae</taxon>
        <taxon>Schistosoma</taxon>
    </lineage>
</organism>
<dbReference type="STRING" id="6185.A0A094ZTB4"/>
<evidence type="ECO:0000256" key="1">
    <source>
        <dbReference type="SAM" id="Coils"/>
    </source>
</evidence>